<dbReference type="KEGG" id="csil:CBE74_05925"/>
<evidence type="ECO:0000256" key="2">
    <source>
        <dbReference type="ARBA" id="ARBA00022448"/>
    </source>
</evidence>
<evidence type="ECO:0000256" key="7">
    <source>
        <dbReference type="ARBA" id="ARBA00023004"/>
    </source>
</evidence>
<keyword evidence="7" id="KW-0408">Iron</keyword>
<evidence type="ECO:0000313" key="11">
    <source>
        <dbReference type="Proteomes" id="UP000195652"/>
    </source>
</evidence>
<dbReference type="Pfam" id="PF00005">
    <property type="entry name" value="ABC_tran"/>
    <property type="match status" value="1"/>
</dbReference>
<organism evidence="10 11">
    <name type="scientific">Corynebacterium silvaticum</name>
    <dbReference type="NCBI Taxonomy" id="2320431"/>
    <lineage>
        <taxon>Bacteria</taxon>
        <taxon>Bacillati</taxon>
        <taxon>Actinomycetota</taxon>
        <taxon>Actinomycetes</taxon>
        <taxon>Mycobacteriales</taxon>
        <taxon>Corynebacteriaceae</taxon>
        <taxon>Corynebacterium</taxon>
    </lineage>
</organism>
<evidence type="ECO:0000256" key="6">
    <source>
        <dbReference type="ARBA" id="ARBA00022840"/>
    </source>
</evidence>
<evidence type="ECO:0000313" key="10">
    <source>
        <dbReference type="EMBL" id="ARU46103.1"/>
    </source>
</evidence>
<dbReference type="Gene3D" id="3.40.50.300">
    <property type="entry name" value="P-loop containing nucleotide triphosphate hydrolases"/>
    <property type="match status" value="1"/>
</dbReference>
<dbReference type="InterPro" id="IPR051535">
    <property type="entry name" value="Siderophore_ABC-ATPase"/>
</dbReference>
<keyword evidence="5" id="KW-0547">Nucleotide-binding</keyword>
<keyword evidence="3" id="KW-1003">Cell membrane</keyword>
<accession>A0A7Y4PAD8</accession>
<gene>
    <name evidence="10" type="ORF">CBE74_05925</name>
</gene>
<dbReference type="GO" id="GO:0005524">
    <property type="term" value="F:ATP binding"/>
    <property type="evidence" value="ECO:0007669"/>
    <property type="project" value="UniProtKB-KW"/>
</dbReference>
<dbReference type="Proteomes" id="UP000195652">
    <property type="component" value="Chromosome"/>
</dbReference>
<dbReference type="GO" id="GO:0016887">
    <property type="term" value="F:ATP hydrolysis activity"/>
    <property type="evidence" value="ECO:0007669"/>
    <property type="project" value="InterPro"/>
</dbReference>
<dbReference type="FunFam" id="3.40.50.300:FF:000134">
    <property type="entry name" value="Iron-enterobactin ABC transporter ATP-binding protein"/>
    <property type="match status" value="1"/>
</dbReference>
<dbReference type="PROSITE" id="PS00211">
    <property type="entry name" value="ABC_TRANSPORTER_1"/>
    <property type="match status" value="1"/>
</dbReference>
<dbReference type="SMART" id="SM00382">
    <property type="entry name" value="AAA"/>
    <property type="match status" value="1"/>
</dbReference>
<dbReference type="PROSITE" id="PS50893">
    <property type="entry name" value="ABC_TRANSPORTER_2"/>
    <property type="match status" value="1"/>
</dbReference>
<dbReference type="PANTHER" id="PTHR42771:SF2">
    <property type="entry name" value="IRON(3+)-HYDROXAMATE IMPORT ATP-BINDING PROTEIN FHUC"/>
    <property type="match status" value="1"/>
</dbReference>
<reference evidence="10 11" key="4">
    <citation type="journal article" date="2020" name="PLoS ONE">
        <title>Taxonomic classification of strain PO100/5 shows a broader geographic distribution and genetic markers of the recently described Corynebacterium silvaticum.</title>
        <authorList>
            <person name="Viana M.V.C."/>
            <person name="Profeta R."/>
            <person name="da Silva A.L."/>
            <person name="Hurtado R."/>
            <person name="Cerqueira J.C."/>
            <person name="Ribeiro B.F.S."/>
            <person name="Almeida M.O."/>
            <person name="Morais-Rodrigues F."/>
            <person name="Soares S.C."/>
            <person name="Oliveira M."/>
            <person name="Tavares L."/>
            <person name="Figueiredo H."/>
            <person name="Wattam A.R."/>
            <person name="Barh D."/>
            <person name="Ghosh P."/>
            <person name="Silva A."/>
            <person name="Azevedo V."/>
        </authorList>
    </citation>
    <scope>NUCLEOTIDE SEQUENCE [LARGE SCALE GENOMIC DNA]</scope>
    <source>
        <strain evidence="10 11">PO100/5</strain>
    </source>
</reference>
<dbReference type="CDD" id="cd03214">
    <property type="entry name" value="ABC_Iron-Siderophores_B12_Hemin"/>
    <property type="match status" value="1"/>
</dbReference>
<sequence length="273" mass="29590">MFDRKNDNACVINEPQLACRGVSAGYGGEHIIKDVSVTIPAGKITALIGPNGCGKSTLLKLLGNQLKSEQGQVTLGDRGLDTFSARDFARQVSFLPQQPVVPEGMTVRELIAFGRYPYTGAFASLSESDQRAIDEAARLTSVDDFLGHSAMELSGGQKQRMWIAMTLAQETSIMLLDEPTTFLDPAHQLAILDLVTSLNKQGRTVVMVVHDMAHAAKFSDHVVVMKEGKILEQGPTESTLNSSLIKKAFNISTLMVTDPETGRKLPIAYGINK</sequence>
<dbReference type="InterPro" id="IPR027417">
    <property type="entry name" value="P-loop_NTPase"/>
</dbReference>
<dbReference type="GO" id="GO:0005886">
    <property type="term" value="C:plasma membrane"/>
    <property type="evidence" value="ECO:0007669"/>
    <property type="project" value="UniProtKB-SubCell"/>
</dbReference>
<dbReference type="EMBL" id="CP021417">
    <property type="protein sequence ID" value="ARU46103.1"/>
    <property type="molecule type" value="Genomic_DNA"/>
</dbReference>
<dbReference type="GeneID" id="75007795"/>
<evidence type="ECO:0000256" key="8">
    <source>
        <dbReference type="ARBA" id="ARBA00023065"/>
    </source>
</evidence>
<dbReference type="OrthoDB" id="3579586at2"/>
<comment type="subcellular location">
    <subcellularLocation>
        <location evidence="1">Cell membrane</location>
        <topology evidence="1">Peripheral membrane protein</topology>
    </subcellularLocation>
</comment>
<keyword evidence="6 10" id="KW-0067">ATP-binding</keyword>
<reference evidence="10 11" key="1">
    <citation type="journal article" date="2014" name="BMC Vet. Res.">
        <title>First report of Corynebacterium pseudotuberculosis from caseous lymphadenitis lesions in Black Alentejano pig (Sus scrofa domesticus).</title>
        <authorList>
            <person name="Oliveira M."/>
            <person name="Barroco C."/>
            <person name="Mottola C."/>
            <person name="Santos R."/>
            <person name="Lemsaddek A."/>
            <person name="Tavares L."/>
            <person name="Semedo-Lemsaddek T."/>
        </authorList>
    </citation>
    <scope>NUCLEOTIDE SEQUENCE [LARGE SCALE GENOMIC DNA]</scope>
    <source>
        <strain evidence="10 11">PO100/5</strain>
    </source>
</reference>
<name>A0A7Y4PAD8_9CORY</name>
<keyword evidence="8" id="KW-0406">Ion transport</keyword>
<evidence type="ECO:0000256" key="3">
    <source>
        <dbReference type="ARBA" id="ARBA00022475"/>
    </source>
</evidence>
<dbReference type="AlphaFoldDB" id="A0A7Y4PAD8"/>
<dbReference type="RefSeq" id="WP_087453922.1">
    <property type="nucleotide sequence ID" value="NZ_CP021417.2"/>
</dbReference>
<dbReference type="SUPFAM" id="SSF52540">
    <property type="entry name" value="P-loop containing nucleoside triphosphate hydrolases"/>
    <property type="match status" value="1"/>
</dbReference>
<evidence type="ECO:0000256" key="4">
    <source>
        <dbReference type="ARBA" id="ARBA00022496"/>
    </source>
</evidence>
<keyword evidence="2" id="KW-0813">Transport</keyword>
<protein>
    <submittedName>
        <fullName evidence="10">ABC transporter ATP-binding protein</fullName>
    </submittedName>
</protein>
<keyword evidence="9" id="KW-0472">Membrane</keyword>
<dbReference type="InterPro" id="IPR003593">
    <property type="entry name" value="AAA+_ATPase"/>
</dbReference>
<dbReference type="InterPro" id="IPR017871">
    <property type="entry name" value="ABC_transporter-like_CS"/>
</dbReference>
<dbReference type="InterPro" id="IPR003439">
    <property type="entry name" value="ABC_transporter-like_ATP-bd"/>
</dbReference>
<keyword evidence="4" id="KW-0410">Iron transport</keyword>
<keyword evidence="11" id="KW-1185">Reference proteome</keyword>
<evidence type="ECO:0000256" key="9">
    <source>
        <dbReference type="ARBA" id="ARBA00023136"/>
    </source>
</evidence>
<evidence type="ECO:0000256" key="5">
    <source>
        <dbReference type="ARBA" id="ARBA00022741"/>
    </source>
</evidence>
<reference evidence="10 11" key="2">
    <citation type="journal article" date="2020" name="Antonie Van Leeuwenhoek">
        <title>Phylogenomic characterisation of a novel corynebacterial species pathogenic to animals.</title>
        <authorList>
            <person name="Moller J."/>
            <person name="Musella L."/>
            <person name="Melnikov V."/>
            <person name="Geissdorfer W."/>
            <person name="Burkovski A."/>
            <person name="Sangal V."/>
        </authorList>
    </citation>
    <scope>NUCLEOTIDE SEQUENCE [LARGE SCALE GENOMIC DNA]</scope>
    <source>
        <strain evidence="10 11">PO100/5</strain>
    </source>
</reference>
<dbReference type="GO" id="GO:0006826">
    <property type="term" value="P:iron ion transport"/>
    <property type="evidence" value="ECO:0007669"/>
    <property type="project" value="UniProtKB-KW"/>
</dbReference>
<evidence type="ECO:0000256" key="1">
    <source>
        <dbReference type="ARBA" id="ARBA00004202"/>
    </source>
</evidence>
<proteinExistence type="predicted"/>
<dbReference type="PANTHER" id="PTHR42771">
    <property type="entry name" value="IRON(3+)-HYDROXAMATE IMPORT ATP-BINDING PROTEIN FHUC"/>
    <property type="match status" value="1"/>
</dbReference>
<reference evidence="10 11" key="3">
    <citation type="journal article" date="2020" name="Int. J. Syst. Evol. Microbiol.">
        <title>Corynebacterium silvaticum sp. nov., a unique group of NTTB corynebacteria in wild boar and roe deer.</title>
        <authorList>
            <person name="Dangel A."/>
            <person name="Berger A."/>
            <person name="Rau J."/>
            <person name="Eisenberg T."/>
            <person name="Kampfer P."/>
            <person name="Margos G."/>
            <person name="Contzen M."/>
            <person name="Busse H.J."/>
            <person name="Konrad R."/>
            <person name="Peters M."/>
            <person name="Sting R."/>
            <person name="Sing A."/>
        </authorList>
    </citation>
    <scope>NUCLEOTIDE SEQUENCE [LARGE SCALE GENOMIC DNA]</scope>
    <source>
        <strain evidence="10 11">PO100/5</strain>
    </source>
</reference>